<dbReference type="InterPro" id="IPR036236">
    <property type="entry name" value="Znf_C2H2_sf"/>
</dbReference>
<keyword evidence="1" id="KW-0479">Metal-binding</keyword>
<dbReference type="AlphaFoldDB" id="A0A183TTR8"/>
<proteinExistence type="predicted"/>
<evidence type="ECO:0000256" key="2">
    <source>
        <dbReference type="ARBA" id="ARBA00022737"/>
    </source>
</evidence>
<dbReference type="GO" id="GO:0008270">
    <property type="term" value="F:zinc ion binding"/>
    <property type="evidence" value="ECO:0007669"/>
    <property type="project" value="UniProtKB-KW"/>
</dbReference>
<evidence type="ECO:0000256" key="5">
    <source>
        <dbReference type="PROSITE-ProRule" id="PRU00042"/>
    </source>
</evidence>
<keyword evidence="9" id="KW-1185">Reference proteome</keyword>
<feature type="domain" description="C2H2-type" evidence="7">
    <location>
        <begin position="196"/>
        <end position="225"/>
    </location>
</feature>
<keyword evidence="2" id="KW-0677">Repeat</keyword>
<sequence>MQVGQENESDGEATKAIDIAEKGKEEGEDICLQISTVRFPFLAAALVQSAVATAFAQLASEFFRLAVPTLPVTASTREEQQRPQGQLQLKTEKEETVTSEDQQEAILNLTSTPSSFPSQEAHFKPMDPSAPNYPHLDPFSQLTPPSGYSRLWNPFLYLSGVNCVNYPQTEAEDLSLPRRTTTKTRRLAPEEHQVRFKCCFPGCTKAFPYQYHLINHYRVHTGEKPFKCNHPGCLLSFARQSSLLNHKKVHVARHMRRIFPCSFQGCNKTFLKASSLTDHMNVHLGKRPYVCKHPGCGKSFRCRSNLSGHRRVHYRDWVEHQEKDKKEKEDEEGKEVKATHR</sequence>
<accession>A0A183TTR8</accession>
<dbReference type="SUPFAM" id="SSF57667">
    <property type="entry name" value="beta-beta-alpha zinc fingers"/>
    <property type="match status" value="2"/>
</dbReference>
<dbReference type="FunFam" id="3.30.160.60:FF:000690">
    <property type="entry name" value="Zinc finger protein 354C"/>
    <property type="match status" value="1"/>
</dbReference>
<name>A0A183TTR8_SCHSO</name>
<reference evidence="10" key="1">
    <citation type="submission" date="2016-06" db="UniProtKB">
        <authorList>
            <consortium name="WormBaseParasite"/>
        </authorList>
    </citation>
    <scope>IDENTIFICATION</scope>
</reference>
<dbReference type="PANTHER" id="PTHR19818">
    <property type="entry name" value="ZINC FINGER PROTEIN ZIC AND GLI"/>
    <property type="match status" value="1"/>
</dbReference>
<dbReference type="GO" id="GO:0045944">
    <property type="term" value="P:positive regulation of transcription by RNA polymerase II"/>
    <property type="evidence" value="ECO:0007669"/>
    <property type="project" value="UniProtKB-ARBA"/>
</dbReference>
<evidence type="ECO:0000256" key="1">
    <source>
        <dbReference type="ARBA" id="ARBA00022723"/>
    </source>
</evidence>
<feature type="region of interest" description="Disordered" evidence="6">
    <location>
        <begin position="320"/>
        <end position="341"/>
    </location>
</feature>
<dbReference type="PROSITE" id="PS00028">
    <property type="entry name" value="ZINC_FINGER_C2H2_1"/>
    <property type="match status" value="4"/>
</dbReference>
<evidence type="ECO:0000313" key="10">
    <source>
        <dbReference type="WBParaSite" id="SSLN_0002060501-mRNA-1"/>
    </source>
</evidence>
<dbReference type="PROSITE" id="PS50157">
    <property type="entry name" value="ZINC_FINGER_C2H2_2"/>
    <property type="match status" value="4"/>
</dbReference>
<organism evidence="10">
    <name type="scientific">Schistocephalus solidus</name>
    <name type="common">Tapeworm</name>
    <dbReference type="NCBI Taxonomy" id="70667"/>
    <lineage>
        <taxon>Eukaryota</taxon>
        <taxon>Metazoa</taxon>
        <taxon>Spiralia</taxon>
        <taxon>Lophotrochozoa</taxon>
        <taxon>Platyhelminthes</taxon>
        <taxon>Cestoda</taxon>
        <taxon>Eucestoda</taxon>
        <taxon>Diphyllobothriidea</taxon>
        <taxon>Diphyllobothriidae</taxon>
        <taxon>Schistocephalus</taxon>
    </lineage>
</organism>
<dbReference type="Proteomes" id="UP000275846">
    <property type="component" value="Unassembled WGS sequence"/>
</dbReference>
<feature type="domain" description="C2H2-type" evidence="7">
    <location>
        <begin position="259"/>
        <end position="288"/>
    </location>
</feature>
<feature type="region of interest" description="Disordered" evidence="6">
    <location>
        <begin position="74"/>
        <end position="98"/>
    </location>
</feature>
<dbReference type="Gene3D" id="3.30.160.60">
    <property type="entry name" value="Classic Zinc Finger"/>
    <property type="match status" value="4"/>
</dbReference>
<dbReference type="PANTHER" id="PTHR19818:SF139">
    <property type="entry name" value="PAIR-RULE PROTEIN ODD-PAIRED"/>
    <property type="match status" value="1"/>
</dbReference>
<evidence type="ECO:0000313" key="8">
    <source>
        <dbReference type="EMBL" id="VDM06252.1"/>
    </source>
</evidence>
<gene>
    <name evidence="8" type="ORF">SSLN_LOCUS19866</name>
</gene>
<evidence type="ECO:0000256" key="3">
    <source>
        <dbReference type="ARBA" id="ARBA00022771"/>
    </source>
</evidence>
<evidence type="ECO:0000313" key="9">
    <source>
        <dbReference type="Proteomes" id="UP000275846"/>
    </source>
</evidence>
<keyword evidence="3 5" id="KW-0863">Zinc-finger</keyword>
<dbReference type="FunFam" id="3.30.160.60:FF:002343">
    <property type="entry name" value="Zinc finger protein 33A"/>
    <property type="match status" value="1"/>
</dbReference>
<feature type="domain" description="C2H2-type" evidence="7">
    <location>
        <begin position="289"/>
        <end position="313"/>
    </location>
</feature>
<dbReference type="GO" id="GO:0005634">
    <property type="term" value="C:nucleus"/>
    <property type="evidence" value="ECO:0007669"/>
    <property type="project" value="UniProtKB-ARBA"/>
</dbReference>
<dbReference type="WBParaSite" id="SSLN_0002060501-mRNA-1">
    <property type="protein sequence ID" value="SSLN_0002060501-mRNA-1"/>
    <property type="gene ID" value="SSLN_0002060501"/>
</dbReference>
<dbReference type="EMBL" id="UYSU01050011">
    <property type="protein sequence ID" value="VDM06252.1"/>
    <property type="molecule type" value="Genomic_DNA"/>
</dbReference>
<dbReference type="InterPro" id="IPR013087">
    <property type="entry name" value="Znf_C2H2_type"/>
</dbReference>
<dbReference type="GO" id="GO:0000978">
    <property type="term" value="F:RNA polymerase II cis-regulatory region sequence-specific DNA binding"/>
    <property type="evidence" value="ECO:0007669"/>
    <property type="project" value="TreeGrafter"/>
</dbReference>
<dbReference type="SMART" id="SM00355">
    <property type="entry name" value="ZnF_C2H2"/>
    <property type="match status" value="4"/>
</dbReference>
<dbReference type="GO" id="GO:0000981">
    <property type="term" value="F:DNA-binding transcription factor activity, RNA polymerase II-specific"/>
    <property type="evidence" value="ECO:0007669"/>
    <property type="project" value="TreeGrafter"/>
</dbReference>
<dbReference type="OrthoDB" id="6249644at2759"/>
<feature type="domain" description="C2H2-type" evidence="7">
    <location>
        <begin position="226"/>
        <end position="255"/>
    </location>
</feature>
<keyword evidence="4" id="KW-0862">Zinc</keyword>
<dbReference type="STRING" id="70667.A0A183TTR8"/>
<reference evidence="8 9" key="2">
    <citation type="submission" date="2018-11" db="EMBL/GenBank/DDBJ databases">
        <authorList>
            <consortium name="Pathogen Informatics"/>
        </authorList>
    </citation>
    <scope>NUCLEOTIDE SEQUENCE [LARGE SCALE GENOMIC DNA]</scope>
    <source>
        <strain evidence="8 9">NST_G2</strain>
    </source>
</reference>
<evidence type="ECO:0000259" key="7">
    <source>
        <dbReference type="PROSITE" id="PS50157"/>
    </source>
</evidence>
<dbReference type="InterPro" id="IPR050329">
    <property type="entry name" value="GLI_C2H2-zinc-finger"/>
</dbReference>
<protein>
    <submittedName>
        <fullName evidence="10">Zinc finger protein</fullName>
    </submittedName>
</protein>
<dbReference type="Pfam" id="PF00096">
    <property type="entry name" value="zf-C2H2"/>
    <property type="match status" value="3"/>
</dbReference>
<evidence type="ECO:0000256" key="6">
    <source>
        <dbReference type="SAM" id="MobiDB-lite"/>
    </source>
</evidence>
<evidence type="ECO:0000256" key="4">
    <source>
        <dbReference type="ARBA" id="ARBA00022833"/>
    </source>
</evidence>